<keyword evidence="5 8" id="KW-0812">Transmembrane</keyword>
<feature type="transmembrane region" description="Helical" evidence="8">
    <location>
        <begin position="214"/>
        <end position="237"/>
    </location>
</feature>
<reference evidence="10" key="1">
    <citation type="journal article" date="2019" name="Int. J. Syst. Evol. Microbiol.">
        <title>The Global Catalogue of Microorganisms (GCM) 10K type strain sequencing project: providing services to taxonomists for standard genome sequencing and annotation.</title>
        <authorList>
            <consortium name="The Broad Institute Genomics Platform"/>
            <consortium name="The Broad Institute Genome Sequencing Center for Infectious Disease"/>
            <person name="Wu L."/>
            <person name="Ma J."/>
        </authorList>
    </citation>
    <scope>NUCLEOTIDE SEQUENCE [LARGE SCALE GENOMIC DNA]</scope>
    <source>
        <strain evidence="10">CGMCC 1.18578</strain>
    </source>
</reference>
<evidence type="ECO:0000256" key="8">
    <source>
        <dbReference type="SAM" id="Phobius"/>
    </source>
</evidence>
<evidence type="ECO:0000256" key="4">
    <source>
        <dbReference type="ARBA" id="ARBA00022544"/>
    </source>
</evidence>
<dbReference type="RefSeq" id="WP_378109724.1">
    <property type="nucleotide sequence ID" value="NZ_JBHSNC010000001.1"/>
</dbReference>
<evidence type="ECO:0000256" key="5">
    <source>
        <dbReference type="ARBA" id="ARBA00022692"/>
    </source>
</evidence>
<feature type="transmembrane region" description="Helical" evidence="8">
    <location>
        <begin position="304"/>
        <end position="324"/>
    </location>
</feature>
<feature type="transmembrane region" description="Helical" evidence="8">
    <location>
        <begin position="270"/>
        <end position="292"/>
    </location>
</feature>
<feature type="transmembrane region" description="Helical" evidence="8">
    <location>
        <begin position="138"/>
        <end position="161"/>
    </location>
</feature>
<comment type="similarity">
    <text evidence="2">Belongs to the amino acid-polyamine-organocation (APC) superfamily. Spore germination protein (SGP) (TC 2.A.3.9) family.</text>
</comment>
<organism evidence="9 10">
    <name type="scientific">Cohnella yongneupensis</name>
    <dbReference type="NCBI Taxonomy" id="425006"/>
    <lineage>
        <taxon>Bacteria</taxon>
        <taxon>Bacillati</taxon>
        <taxon>Bacillota</taxon>
        <taxon>Bacilli</taxon>
        <taxon>Bacillales</taxon>
        <taxon>Paenibacillaceae</taxon>
        <taxon>Cohnella</taxon>
    </lineage>
</organism>
<keyword evidence="4" id="KW-0309">Germination</keyword>
<keyword evidence="10" id="KW-1185">Reference proteome</keyword>
<evidence type="ECO:0000256" key="2">
    <source>
        <dbReference type="ARBA" id="ARBA00007998"/>
    </source>
</evidence>
<dbReference type="PANTHER" id="PTHR34975:SF2">
    <property type="entry name" value="SPORE GERMINATION PROTEIN A2"/>
    <property type="match status" value="1"/>
</dbReference>
<comment type="caution">
    <text evidence="9">The sequence shown here is derived from an EMBL/GenBank/DDBJ whole genome shotgun (WGS) entry which is preliminary data.</text>
</comment>
<protein>
    <submittedName>
        <fullName evidence="9">GerAB/ArcD/ProY family transporter</fullName>
    </submittedName>
</protein>
<keyword evidence="3" id="KW-0813">Transport</keyword>
<name>A0ABW0QUY3_9BACL</name>
<evidence type="ECO:0000313" key="10">
    <source>
        <dbReference type="Proteomes" id="UP001596108"/>
    </source>
</evidence>
<evidence type="ECO:0000256" key="1">
    <source>
        <dbReference type="ARBA" id="ARBA00004141"/>
    </source>
</evidence>
<dbReference type="PANTHER" id="PTHR34975">
    <property type="entry name" value="SPORE GERMINATION PROTEIN A2"/>
    <property type="match status" value="1"/>
</dbReference>
<accession>A0ABW0QUY3</accession>
<sequence length="369" mass="41338">MKTITQFQVYTLFTQFLFSTAIGFFIGPIVRMAGFMSWISVIIGCGIGLLLGFFTYRLLLKRPDEFLGIYGKEIVGKWPHYLIVGIAILINLYMAALILRELTDFIVQIYLPGTPGWAVASLFGICIARGTRSGPVSFFRGAQGLFLFSVIAVFSFPLFSVTQIDTNKLAALLTDFQPHGIWEGAILSGALFGEMTFIIYLMPYFKHKENTFRTLMWAGLTAAIVTIANMIAVLLLFGSDLTAGLTYSTLELIRYMRVGSFLENLDPMLIVFWLFSMLLKIGLFLLIGTMLIAHVFGLKDHKPFSFGMAGAMIFLSILLFDSMADIERITNHSESAILILKASLPTLYFLIDWLRSRNGRSRGRPSQIQ</sequence>
<keyword evidence="7 8" id="KW-0472">Membrane</keyword>
<evidence type="ECO:0000313" key="9">
    <source>
        <dbReference type="EMBL" id="MFC5527920.1"/>
    </source>
</evidence>
<feature type="transmembrane region" description="Helical" evidence="8">
    <location>
        <begin position="105"/>
        <end position="126"/>
    </location>
</feature>
<feature type="transmembrane region" description="Helical" evidence="8">
    <location>
        <begin position="181"/>
        <end position="202"/>
    </location>
</feature>
<feature type="transmembrane region" description="Helical" evidence="8">
    <location>
        <begin position="35"/>
        <end position="60"/>
    </location>
</feature>
<evidence type="ECO:0000256" key="3">
    <source>
        <dbReference type="ARBA" id="ARBA00022448"/>
    </source>
</evidence>
<keyword evidence="6 8" id="KW-1133">Transmembrane helix</keyword>
<feature type="transmembrane region" description="Helical" evidence="8">
    <location>
        <begin position="81"/>
        <end position="99"/>
    </location>
</feature>
<evidence type="ECO:0000256" key="6">
    <source>
        <dbReference type="ARBA" id="ARBA00022989"/>
    </source>
</evidence>
<comment type="subcellular location">
    <subcellularLocation>
        <location evidence="1">Membrane</location>
        <topology evidence="1">Multi-pass membrane protein</topology>
    </subcellularLocation>
</comment>
<proteinExistence type="inferred from homology"/>
<evidence type="ECO:0000256" key="7">
    <source>
        <dbReference type="ARBA" id="ARBA00023136"/>
    </source>
</evidence>
<dbReference type="Pfam" id="PF03845">
    <property type="entry name" value="Spore_permease"/>
    <property type="match status" value="1"/>
</dbReference>
<feature type="transmembrane region" description="Helical" evidence="8">
    <location>
        <begin position="7"/>
        <end position="29"/>
    </location>
</feature>
<dbReference type="EMBL" id="JBHSNC010000001">
    <property type="protein sequence ID" value="MFC5527920.1"/>
    <property type="molecule type" value="Genomic_DNA"/>
</dbReference>
<feature type="transmembrane region" description="Helical" evidence="8">
    <location>
        <begin position="336"/>
        <end position="354"/>
    </location>
</feature>
<dbReference type="InterPro" id="IPR004761">
    <property type="entry name" value="Spore_GerAB"/>
</dbReference>
<dbReference type="Proteomes" id="UP001596108">
    <property type="component" value="Unassembled WGS sequence"/>
</dbReference>
<gene>
    <name evidence="9" type="ORF">ACFPQ4_00390</name>
</gene>